<name>A0A0B4UKZ3_9ABAC</name>
<reference evidence="1 2" key="1">
    <citation type="journal article" date="2009" name="J. Invertebr. Pathol.">
        <title>Identification of a new nucleopolyhedrovirus from naturally-infected Condylorrhiza vestigialis (Guenee) (Lepidoptera: Crambidae) larvae on poplar plantations in South Brazil.</title>
        <authorList>
            <person name="Castro M.E."/>
            <person name="Ribeiro Z.M."/>
            <person name="Santos A.C."/>
            <person name="Souza M.L."/>
            <person name="Machado E.B."/>
            <person name="Sousa N.J."/>
            <person name="Moscardi F."/>
        </authorList>
    </citation>
    <scope>NUCLEOTIDE SEQUENCE [LARGE SCALE GENOMIC DNA]</scope>
</reference>
<dbReference type="Proteomes" id="UP000202427">
    <property type="component" value="Segment"/>
</dbReference>
<organism evidence="1 2">
    <name type="scientific">Condylorrhiza vestigialis mutiple nucleopolyhedrovirus</name>
    <dbReference type="NCBI Taxonomy" id="1592576"/>
    <lineage>
        <taxon>Viruses</taxon>
        <taxon>Viruses incertae sedis</taxon>
        <taxon>Naldaviricetes</taxon>
        <taxon>Lefavirales</taxon>
        <taxon>Baculoviridae</taxon>
        <taxon>Alphabaculovirus</taxon>
        <taxon>Alphabaculovirus covestigialis</taxon>
    </lineage>
</organism>
<dbReference type="Pfam" id="PF17569">
    <property type="entry name" value="DUF5475"/>
    <property type="match status" value="1"/>
</dbReference>
<protein>
    <submittedName>
        <fullName evidence="1">Uncharacterized protein</fullName>
    </submittedName>
</protein>
<gene>
    <name evidence="1" type="primary">ORF-32</name>
</gene>
<accession>A0A0B4UKZ3</accession>
<sequence length="83" mass="9814">MSVAQVVEACKLYAIFERQGYLFRARVCMEIALDNLLKLRQQVGSMTQVMDMIDKNETKCLRLMKEINTKIKQRTLIKLYRLK</sequence>
<dbReference type="GeneID" id="23301670"/>
<proteinExistence type="predicted"/>
<dbReference type="RefSeq" id="YP_009118515.1">
    <property type="nucleotide sequence ID" value="NC_026430.1"/>
</dbReference>
<dbReference type="EMBL" id="KJ631623">
    <property type="protein sequence ID" value="AJD09197.1"/>
    <property type="molecule type" value="Genomic_DNA"/>
</dbReference>
<evidence type="ECO:0000313" key="1">
    <source>
        <dbReference type="EMBL" id="AJD09197.1"/>
    </source>
</evidence>
<keyword evidence="2" id="KW-1185">Reference proteome</keyword>
<dbReference type="InterPro" id="IPR020123">
    <property type="entry name" value="DUF5475"/>
</dbReference>
<dbReference type="KEGG" id="vg:23301670"/>
<dbReference type="OrthoDB" id="24327at10239"/>
<evidence type="ECO:0000313" key="2">
    <source>
        <dbReference type="Proteomes" id="UP000202427"/>
    </source>
</evidence>